<keyword evidence="1" id="KW-0472">Membrane</keyword>
<proteinExistence type="predicted"/>
<dbReference type="EMBL" id="PYHR01000002">
    <property type="protein sequence ID" value="PWD52546.1"/>
    <property type="molecule type" value="Genomic_DNA"/>
</dbReference>
<feature type="transmembrane region" description="Helical" evidence="1">
    <location>
        <begin position="37"/>
        <end position="57"/>
    </location>
</feature>
<reference evidence="2 3" key="1">
    <citation type="submission" date="2018-03" db="EMBL/GenBank/DDBJ databases">
        <title>Genome assembly of novel Miniimonas species PCH200.</title>
        <authorList>
            <person name="Thakur V."/>
            <person name="Kumar V."/>
            <person name="Singh D."/>
        </authorList>
    </citation>
    <scope>NUCLEOTIDE SEQUENCE [LARGE SCALE GENOMIC DNA]</scope>
    <source>
        <strain evidence="2 3">PCH200</strain>
    </source>
</reference>
<gene>
    <name evidence="2" type="ORF">C8046_13030</name>
</gene>
<dbReference type="Pfam" id="PF05437">
    <property type="entry name" value="AzlD"/>
    <property type="match status" value="1"/>
</dbReference>
<comment type="caution">
    <text evidence="2">The sequence shown here is derived from an EMBL/GenBank/DDBJ whole genome shotgun (WGS) entry which is preliminary data.</text>
</comment>
<evidence type="ECO:0000313" key="3">
    <source>
        <dbReference type="Proteomes" id="UP000245166"/>
    </source>
</evidence>
<keyword evidence="1" id="KW-1133">Transmembrane helix</keyword>
<feature type="transmembrane region" description="Helical" evidence="1">
    <location>
        <begin position="77"/>
        <end position="100"/>
    </location>
</feature>
<name>A0A2U1ZZZ8_9MICO</name>
<sequence>MIAVVLLGIGTYGTRRVGVALGGRVTEGPRARESERVLDHGIVALLVGVALTTAIYNGHEIGGWARPLGVACALTAAWLRAPLAVSVLLGAGVTAGLRLLGLE</sequence>
<dbReference type="Proteomes" id="UP000245166">
    <property type="component" value="Unassembled WGS sequence"/>
</dbReference>
<accession>A0A2U1ZZZ8</accession>
<protein>
    <submittedName>
        <fullName evidence="2">Branched-chain amino acid transporter</fullName>
    </submittedName>
</protein>
<evidence type="ECO:0000256" key="1">
    <source>
        <dbReference type="SAM" id="Phobius"/>
    </source>
</evidence>
<keyword evidence="3" id="KW-1185">Reference proteome</keyword>
<dbReference type="OrthoDB" id="4484240at2"/>
<evidence type="ECO:0000313" key="2">
    <source>
        <dbReference type="EMBL" id="PWD52546.1"/>
    </source>
</evidence>
<keyword evidence="1" id="KW-0812">Transmembrane</keyword>
<dbReference type="InterPro" id="IPR008407">
    <property type="entry name" value="Brnchd-chn_aa_trnsp_AzlD"/>
</dbReference>
<dbReference type="AlphaFoldDB" id="A0A2U1ZZZ8"/>
<organism evidence="2 3">
    <name type="scientific">Serinibacter arcticus</name>
    <dbReference type="NCBI Taxonomy" id="1655435"/>
    <lineage>
        <taxon>Bacteria</taxon>
        <taxon>Bacillati</taxon>
        <taxon>Actinomycetota</taxon>
        <taxon>Actinomycetes</taxon>
        <taxon>Micrococcales</taxon>
        <taxon>Beutenbergiaceae</taxon>
        <taxon>Serinibacter</taxon>
    </lineage>
</organism>